<dbReference type="Proteomes" id="UP000070501">
    <property type="component" value="Unassembled WGS sequence"/>
</dbReference>
<dbReference type="InterPro" id="IPR052963">
    <property type="entry name" value="Pantetheine_PDE"/>
</dbReference>
<dbReference type="AlphaFoldDB" id="A0A136JA63"/>
<dbReference type="InParanoid" id="A0A136JA63"/>
<organism evidence="3 4">
    <name type="scientific">Microdochium bolleyi</name>
    <dbReference type="NCBI Taxonomy" id="196109"/>
    <lineage>
        <taxon>Eukaryota</taxon>
        <taxon>Fungi</taxon>
        <taxon>Dikarya</taxon>
        <taxon>Ascomycota</taxon>
        <taxon>Pezizomycotina</taxon>
        <taxon>Sordariomycetes</taxon>
        <taxon>Xylariomycetidae</taxon>
        <taxon>Xylariales</taxon>
        <taxon>Microdochiaceae</taxon>
        <taxon>Microdochium</taxon>
    </lineage>
</organism>
<reference evidence="4" key="1">
    <citation type="submission" date="2016-02" db="EMBL/GenBank/DDBJ databases">
        <title>Draft genome sequence of Microdochium bolleyi, a fungal endophyte of beachgrass.</title>
        <authorList>
            <consortium name="DOE Joint Genome Institute"/>
            <person name="David A.S."/>
            <person name="May G."/>
            <person name="Haridas S."/>
            <person name="Lim J."/>
            <person name="Wang M."/>
            <person name="Labutti K."/>
            <person name="Lipzen A."/>
            <person name="Barry K."/>
            <person name="Grigoriev I.V."/>
        </authorList>
    </citation>
    <scope>NUCLEOTIDE SEQUENCE [LARGE SCALE GENOMIC DNA]</scope>
    <source>
        <strain evidence="4">J235TASD1</strain>
    </source>
</reference>
<dbReference type="GO" id="GO:0016787">
    <property type="term" value="F:hydrolase activity"/>
    <property type="evidence" value="ECO:0007669"/>
    <property type="project" value="InterPro"/>
</dbReference>
<proteinExistence type="predicted"/>
<keyword evidence="4" id="KW-1185">Reference proteome</keyword>
<dbReference type="EMBL" id="KQ964247">
    <property type="protein sequence ID" value="KXJ94069.1"/>
    <property type="molecule type" value="Genomic_DNA"/>
</dbReference>
<dbReference type="PANTHER" id="PTHR36492:SF2">
    <property type="entry name" value="[ACYL-CARRIER-PROTEIN] PHOSPHODIESTERASE PPTH"/>
    <property type="match status" value="1"/>
</dbReference>
<protein>
    <submittedName>
        <fullName evidence="3">Transposase</fullName>
    </submittedName>
</protein>
<accession>A0A136JA63</accession>
<evidence type="ECO:0000256" key="1">
    <source>
        <dbReference type="SAM" id="MobiDB-lite"/>
    </source>
</evidence>
<dbReference type="Gene3D" id="3.60.21.10">
    <property type="match status" value="1"/>
</dbReference>
<dbReference type="OrthoDB" id="550558at2759"/>
<name>A0A136JA63_9PEZI</name>
<dbReference type="SUPFAM" id="SSF56300">
    <property type="entry name" value="Metallo-dependent phosphatases"/>
    <property type="match status" value="1"/>
</dbReference>
<dbReference type="STRING" id="196109.A0A136JA63"/>
<evidence type="ECO:0000313" key="3">
    <source>
        <dbReference type="EMBL" id="KXJ94069.1"/>
    </source>
</evidence>
<dbReference type="CDD" id="cd00838">
    <property type="entry name" value="MPP_superfamily"/>
    <property type="match status" value="1"/>
</dbReference>
<dbReference type="PANTHER" id="PTHR36492">
    <property type="match status" value="1"/>
</dbReference>
<evidence type="ECO:0000259" key="2">
    <source>
        <dbReference type="Pfam" id="PF00149"/>
    </source>
</evidence>
<evidence type="ECO:0000313" key="4">
    <source>
        <dbReference type="Proteomes" id="UP000070501"/>
    </source>
</evidence>
<dbReference type="InterPro" id="IPR029052">
    <property type="entry name" value="Metallo-depent_PP-like"/>
</dbReference>
<sequence>MGKLYAIADLHLSYASNREALDALHDDVHDEDGLILAGDMGEKLEHLRAAFVWATAHFKTVWWVPGNHELYTIASEDGSGSGSGAGQVQITEEERQASRLSGKARGVEKYDLCVAEARRHGVLTPEDDFVVWEGGEFADGRDRAVVCPVFTLYDYSFRPDSVKRADALEWALAEDIQATDEVLLHPDPYETRDEWCAALVDRFEAKLQRACEEHPDKPLVIVNHWPLTEKVVYLPRIPRFSLWCGTRKTADWHTRFRAKVVVSGHLHIRRTDWIDGVRFEECSLGYPRQWEPRAREVGRDINAFLREILPGRGSDPGDGKPIWRTYG</sequence>
<dbReference type="Pfam" id="PF00149">
    <property type="entry name" value="Metallophos"/>
    <property type="match status" value="1"/>
</dbReference>
<feature type="domain" description="Calcineurin-like phosphoesterase" evidence="2">
    <location>
        <begin position="3"/>
        <end position="268"/>
    </location>
</feature>
<dbReference type="InterPro" id="IPR004843">
    <property type="entry name" value="Calcineurin-like_PHP"/>
</dbReference>
<gene>
    <name evidence="3" type="ORF">Micbo1qcDRAFT_159038</name>
</gene>
<feature type="region of interest" description="Disordered" evidence="1">
    <location>
        <begin position="75"/>
        <end position="97"/>
    </location>
</feature>